<accession>A0A6S7I0A3</accession>
<dbReference type="CDD" id="cd01670">
    <property type="entry name" value="Death"/>
    <property type="match status" value="1"/>
</dbReference>
<name>A0A6S7I0A3_PARCT</name>
<feature type="compositionally biased region" description="Polar residues" evidence="1">
    <location>
        <begin position="153"/>
        <end position="203"/>
    </location>
</feature>
<dbReference type="InterPro" id="IPR043504">
    <property type="entry name" value="Peptidase_S1_PA_chymotrypsin"/>
</dbReference>
<dbReference type="Gene3D" id="2.40.10.10">
    <property type="entry name" value="Trypsin-like serine proteases"/>
    <property type="match status" value="1"/>
</dbReference>
<feature type="non-terminal residue" evidence="2">
    <location>
        <position position="1"/>
    </location>
</feature>
<evidence type="ECO:0000313" key="2">
    <source>
        <dbReference type="EMBL" id="CAB4011654.1"/>
    </source>
</evidence>
<organism evidence="2 3">
    <name type="scientific">Paramuricea clavata</name>
    <name type="common">Red gorgonian</name>
    <name type="synonym">Violescent sea-whip</name>
    <dbReference type="NCBI Taxonomy" id="317549"/>
    <lineage>
        <taxon>Eukaryota</taxon>
        <taxon>Metazoa</taxon>
        <taxon>Cnidaria</taxon>
        <taxon>Anthozoa</taxon>
        <taxon>Octocorallia</taxon>
        <taxon>Malacalcyonacea</taxon>
        <taxon>Plexauridae</taxon>
        <taxon>Paramuricea</taxon>
    </lineage>
</organism>
<dbReference type="Gene3D" id="1.10.533.10">
    <property type="entry name" value="Death Domain, Fas"/>
    <property type="match status" value="1"/>
</dbReference>
<comment type="caution">
    <text evidence="2">The sequence shown here is derived from an EMBL/GenBank/DDBJ whole genome shotgun (WGS) entry which is preliminary data.</text>
</comment>
<sequence length="321" mass="35233">KLDYTFVGISQQDVNELREKHDVVPMKLNQTRLAVEIGDVIHIPQHPDGREKRISYSTVCKVTAFEVFYKADTYFGSSGSPVFYSQSNNMYVLALHKDGGVELSNGRQANRGILISAILDHICQHSETDERPADVNEGASSDGKQESGVHVPDTTTNQGLPVVQTQSGENVPTPTSDAPSSSNKQPSYLVQETESPSSKTSQMPAVSVQPSPVVQGPPANWRNHAICPSPFETKELIRIAQRIGDQWVAVAKLTGVFKDWEITNISCNHTLSSATLKADQMLTDFKSRLGKREVLADAIKESGKLDIAKNVRSGFYIYSTD</sequence>
<protein>
    <submittedName>
        <fullName evidence="2">Uncharacterized protein</fullName>
    </submittedName>
</protein>
<gene>
    <name evidence="2" type="ORF">PACLA_8A089589</name>
</gene>
<dbReference type="SUPFAM" id="SSF50494">
    <property type="entry name" value="Trypsin-like serine proteases"/>
    <property type="match status" value="1"/>
</dbReference>
<dbReference type="AlphaFoldDB" id="A0A6S7I0A3"/>
<evidence type="ECO:0000256" key="1">
    <source>
        <dbReference type="SAM" id="MobiDB-lite"/>
    </source>
</evidence>
<dbReference type="InterPro" id="IPR011029">
    <property type="entry name" value="DEATH-like_dom_sf"/>
</dbReference>
<reference evidence="2" key="1">
    <citation type="submission" date="2020-04" db="EMBL/GenBank/DDBJ databases">
        <authorList>
            <person name="Alioto T."/>
            <person name="Alioto T."/>
            <person name="Gomez Garrido J."/>
        </authorList>
    </citation>
    <scope>NUCLEOTIDE SEQUENCE</scope>
    <source>
        <strain evidence="2">A484AB</strain>
    </source>
</reference>
<dbReference type="OrthoDB" id="76759at2759"/>
<feature type="region of interest" description="Disordered" evidence="1">
    <location>
        <begin position="127"/>
        <end position="211"/>
    </location>
</feature>
<dbReference type="Proteomes" id="UP001152795">
    <property type="component" value="Unassembled WGS sequence"/>
</dbReference>
<dbReference type="EMBL" id="CACRXK020007222">
    <property type="protein sequence ID" value="CAB4011654.1"/>
    <property type="molecule type" value="Genomic_DNA"/>
</dbReference>
<proteinExistence type="predicted"/>
<keyword evidence="3" id="KW-1185">Reference proteome</keyword>
<evidence type="ECO:0000313" key="3">
    <source>
        <dbReference type="Proteomes" id="UP001152795"/>
    </source>
</evidence>
<dbReference type="InterPro" id="IPR009003">
    <property type="entry name" value="Peptidase_S1_PA"/>
</dbReference>